<proteinExistence type="predicted"/>
<keyword evidence="3" id="KW-1185">Reference proteome</keyword>
<dbReference type="Proteomes" id="UP000243524">
    <property type="component" value="Unassembled WGS sequence"/>
</dbReference>
<evidence type="ECO:0000313" key="2">
    <source>
        <dbReference type="EMBL" id="PKR78767.1"/>
    </source>
</evidence>
<organism evidence="2 3">
    <name type="scientific">Halalkalibacillus sediminis</name>
    <dbReference type="NCBI Taxonomy" id="2018042"/>
    <lineage>
        <taxon>Bacteria</taxon>
        <taxon>Bacillati</taxon>
        <taxon>Bacillota</taxon>
        <taxon>Bacilli</taxon>
        <taxon>Bacillales</taxon>
        <taxon>Bacillaceae</taxon>
        <taxon>Halalkalibacillus</taxon>
    </lineage>
</organism>
<dbReference type="SUPFAM" id="SSF161266">
    <property type="entry name" value="Gam-like"/>
    <property type="match status" value="1"/>
</dbReference>
<dbReference type="RefSeq" id="WP_101330510.1">
    <property type="nucleotide sequence ID" value="NZ_PJNH01000001.1"/>
</dbReference>
<keyword evidence="1" id="KW-0175">Coiled coil</keyword>
<name>A0A2I0QWP5_9BACI</name>
<dbReference type="AlphaFoldDB" id="A0A2I0QWP5"/>
<protein>
    <submittedName>
        <fullName evidence="2">Uncharacterized protein</fullName>
    </submittedName>
</protein>
<evidence type="ECO:0000256" key="1">
    <source>
        <dbReference type="SAM" id="Coils"/>
    </source>
</evidence>
<comment type="caution">
    <text evidence="2">The sequence shown here is derived from an EMBL/GenBank/DDBJ whole genome shotgun (WGS) entry which is preliminary data.</text>
</comment>
<dbReference type="OrthoDB" id="2704409at2"/>
<accession>A0A2I0QWP5</accession>
<reference evidence="2 3" key="1">
    <citation type="submission" date="2017-06" db="EMBL/GenBank/DDBJ databases">
        <title>the draft geome sequence of Illustriluteabacillus marina B3227.</title>
        <authorList>
            <person name="He R.-H."/>
            <person name="Du Z.-J."/>
        </authorList>
    </citation>
    <scope>NUCLEOTIDE SEQUENCE [LARGE SCALE GENOMIC DNA]</scope>
    <source>
        <strain evidence="2 3">B3227</strain>
    </source>
</reference>
<dbReference type="EMBL" id="PJNH01000001">
    <property type="protein sequence ID" value="PKR78767.1"/>
    <property type="molecule type" value="Genomic_DNA"/>
</dbReference>
<sequence>MSENKVETSSMEESVARFYSLKQEKKAIDEQLKELRKEIVAFLDDQKGENTECRQQIGEYQVRRQIRKQEKFDDEATVERLKDLGLEEFIEVVEAPDIDKIKSALELSFIKSEDLDQCLFTKFTPIISVDKK</sequence>
<gene>
    <name evidence="2" type="ORF">CEY16_03145</name>
</gene>
<evidence type="ECO:0000313" key="3">
    <source>
        <dbReference type="Proteomes" id="UP000243524"/>
    </source>
</evidence>
<feature type="coiled-coil region" evidence="1">
    <location>
        <begin position="18"/>
        <end position="45"/>
    </location>
</feature>